<evidence type="ECO:0000256" key="2">
    <source>
        <dbReference type="ARBA" id="ARBA00022723"/>
    </source>
</evidence>
<dbReference type="GO" id="GO:0005634">
    <property type="term" value="C:nucleus"/>
    <property type="evidence" value="ECO:0007669"/>
    <property type="project" value="UniProtKB-SubCell"/>
</dbReference>
<evidence type="ECO:0000256" key="8">
    <source>
        <dbReference type="SAM" id="MobiDB-lite"/>
    </source>
</evidence>
<dbReference type="SUPFAM" id="SSF53098">
    <property type="entry name" value="Ribonuclease H-like"/>
    <property type="match status" value="1"/>
</dbReference>
<dbReference type="InterPro" id="IPR036236">
    <property type="entry name" value="Znf_C2H2_sf"/>
</dbReference>
<evidence type="ECO:0000256" key="5">
    <source>
        <dbReference type="ARBA" id="ARBA00023015"/>
    </source>
</evidence>
<name>A0A7D9H8P8_PARCT</name>
<gene>
    <name evidence="9" type="ORF">PACLA_8A064395</name>
</gene>
<keyword evidence="3" id="KW-0863">Zinc-finger</keyword>
<dbReference type="SUPFAM" id="SSF140996">
    <property type="entry name" value="Hermes dimerisation domain"/>
    <property type="match status" value="1"/>
</dbReference>
<feature type="non-terminal residue" evidence="9">
    <location>
        <position position="454"/>
    </location>
</feature>
<protein>
    <submittedName>
        <fullName evidence="9">Zinc finger BED domain-containing 1-like</fullName>
    </submittedName>
</protein>
<evidence type="ECO:0000256" key="4">
    <source>
        <dbReference type="ARBA" id="ARBA00022833"/>
    </source>
</evidence>
<keyword evidence="6" id="KW-0804">Transcription</keyword>
<dbReference type="Proteomes" id="UP001152795">
    <property type="component" value="Unassembled WGS sequence"/>
</dbReference>
<comment type="caution">
    <text evidence="9">The sequence shown here is derived from an EMBL/GenBank/DDBJ whole genome shotgun (WGS) entry which is preliminary data.</text>
</comment>
<dbReference type="SMART" id="SM00614">
    <property type="entry name" value="ZnF_BED"/>
    <property type="match status" value="1"/>
</dbReference>
<evidence type="ECO:0000256" key="3">
    <source>
        <dbReference type="ARBA" id="ARBA00022771"/>
    </source>
</evidence>
<dbReference type="GO" id="GO:0003677">
    <property type="term" value="F:DNA binding"/>
    <property type="evidence" value="ECO:0007669"/>
    <property type="project" value="InterPro"/>
</dbReference>
<keyword evidence="4" id="KW-0862">Zinc</keyword>
<dbReference type="InterPro" id="IPR003656">
    <property type="entry name" value="Znf_BED"/>
</dbReference>
<dbReference type="GO" id="GO:0008270">
    <property type="term" value="F:zinc ion binding"/>
    <property type="evidence" value="ECO:0007669"/>
    <property type="project" value="UniProtKB-KW"/>
</dbReference>
<dbReference type="EMBL" id="CACRXK020000110">
    <property type="protein sequence ID" value="CAB3978404.1"/>
    <property type="molecule type" value="Genomic_DNA"/>
</dbReference>
<feature type="region of interest" description="Disordered" evidence="8">
    <location>
        <begin position="252"/>
        <end position="330"/>
    </location>
</feature>
<evidence type="ECO:0000313" key="10">
    <source>
        <dbReference type="Proteomes" id="UP001152795"/>
    </source>
</evidence>
<comment type="subcellular location">
    <subcellularLocation>
        <location evidence="1">Nucleus</location>
    </subcellularLocation>
</comment>
<keyword evidence="5" id="KW-0805">Transcription regulation</keyword>
<keyword evidence="7" id="KW-0539">Nucleus</keyword>
<sequence>MKRSAAWRYFDQDDESDISKVSCTICGEVLSRANNMSNLFKHLKCKHNAEYKTVDAEKKEQEKSQANKRKATPKQMTMQSALGRGTTYPISSKRWGDITESLVGMIAKDMQPLSVVENEGFIKFVKELDPRYQLPSRSTITRSLLPKKYEKLKDAVKRELTQVKHVALTTDLWTSNQTLSYLTLTCHFIDHEMQLCSKVLETLYVQKDHTAPNLAEELKNIAKERSERSEVNEVRAFLMQAAHRLLSLETTSAPANQSTSGNTIPSNQSQNALIGQSSCQSPRAPMQPGQRAVTQSVPPVSALVEQRRLFNFGRRSQSPNTAAKPSKKKKLPTCTLKFMCLASKDGQRPPTSIRERTELANAGLGDKSITFTQNGESVYRLLLEKFPKLENAGGFDLSLFQRSVGDDYGFHTISPPHTRTRLKDICGQAKMYIRPLQQDIDLEVRNVEIDHSAD</sequence>
<feature type="region of interest" description="Disordered" evidence="8">
    <location>
        <begin position="56"/>
        <end position="83"/>
    </location>
</feature>
<evidence type="ECO:0000256" key="1">
    <source>
        <dbReference type="ARBA" id="ARBA00004123"/>
    </source>
</evidence>
<evidence type="ECO:0000256" key="6">
    <source>
        <dbReference type="ARBA" id="ARBA00023163"/>
    </source>
</evidence>
<keyword evidence="2" id="KW-0479">Metal-binding</keyword>
<feature type="compositionally biased region" description="Basic and acidic residues" evidence="8">
    <location>
        <begin position="56"/>
        <end position="65"/>
    </location>
</feature>
<dbReference type="Gene3D" id="1.10.10.1070">
    <property type="entry name" value="Zinc finger, BED domain-containing"/>
    <property type="match status" value="1"/>
</dbReference>
<dbReference type="PANTHER" id="PTHR46481">
    <property type="entry name" value="ZINC FINGER BED DOMAIN-CONTAINING PROTEIN 4"/>
    <property type="match status" value="1"/>
</dbReference>
<dbReference type="Pfam" id="PF02892">
    <property type="entry name" value="zf-BED"/>
    <property type="match status" value="1"/>
</dbReference>
<accession>A0A7D9H8P8</accession>
<dbReference type="SUPFAM" id="SSF57667">
    <property type="entry name" value="beta-beta-alpha zinc fingers"/>
    <property type="match status" value="1"/>
</dbReference>
<dbReference type="InterPro" id="IPR052035">
    <property type="entry name" value="ZnF_BED_domain_contain"/>
</dbReference>
<keyword evidence="10" id="KW-1185">Reference proteome</keyword>
<evidence type="ECO:0000256" key="7">
    <source>
        <dbReference type="ARBA" id="ARBA00023242"/>
    </source>
</evidence>
<dbReference type="GO" id="GO:0009791">
    <property type="term" value="P:post-embryonic development"/>
    <property type="evidence" value="ECO:0007669"/>
    <property type="project" value="UniProtKB-ARBA"/>
</dbReference>
<evidence type="ECO:0000313" key="9">
    <source>
        <dbReference type="EMBL" id="CAB3978404.1"/>
    </source>
</evidence>
<feature type="compositionally biased region" description="Polar residues" evidence="8">
    <location>
        <begin position="314"/>
        <end position="323"/>
    </location>
</feature>
<organism evidence="9 10">
    <name type="scientific">Paramuricea clavata</name>
    <name type="common">Red gorgonian</name>
    <name type="synonym">Violescent sea-whip</name>
    <dbReference type="NCBI Taxonomy" id="317549"/>
    <lineage>
        <taxon>Eukaryota</taxon>
        <taxon>Metazoa</taxon>
        <taxon>Cnidaria</taxon>
        <taxon>Anthozoa</taxon>
        <taxon>Octocorallia</taxon>
        <taxon>Malacalcyonacea</taxon>
        <taxon>Plexauridae</taxon>
        <taxon>Paramuricea</taxon>
    </lineage>
</organism>
<dbReference type="PANTHER" id="PTHR46481:SF10">
    <property type="entry name" value="ZINC FINGER BED DOMAIN-CONTAINING PROTEIN 39"/>
    <property type="match status" value="1"/>
</dbReference>
<dbReference type="AlphaFoldDB" id="A0A7D9H8P8"/>
<proteinExistence type="predicted"/>
<dbReference type="InterPro" id="IPR012337">
    <property type="entry name" value="RNaseH-like_sf"/>
</dbReference>
<feature type="compositionally biased region" description="Polar residues" evidence="8">
    <location>
        <begin position="252"/>
        <end position="281"/>
    </location>
</feature>
<dbReference type="OrthoDB" id="8067503at2759"/>
<reference evidence="9" key="1">
    <citation type="submission" date="2020-04" db="EMBL/GenBank/DDBJ databases">
        <authorList>
            <person name="Alioto T."/>
            <person name="Alioto T."/>
            <person name="Gomez Garrido J."/>
        </authorList>
    </citation>
    <scope>NUCLEOTIDE SEQUENCE</scope>
    <source>
        <strain evidence="9">A484AB</strain>
    </source>
</reference>
<dbReference type="PROSITE" id="PS50808">
    <property type="entry name" value="ZF_BED"/>
    <property type="match status" value="1"/>
</dbReference>